<feature type="signal peptide" evidence="1">
    <location>
        <begin position="1"/>
        <end position="25"/>
    </location>
</feature>
<protein>
    <submittedName>
        <fullName evidence="2">Uncharacterized protein</fullName>
    </submittedName>
</protein>
<name>A0A930UVT2_9ACTN</name>
<evidence type="ECO:0000313" key="3">
    <source>
        <dbReference type="Proteomes" id="UP000656804"/>
    </source>
</evidence>
<dbReference type="PROSITE" id="PS51257">
    <property type="entry name" value="PROKAR_LIPOPROTEIN"/>
    <property type="match status" value="1"/>
</dbReference>
<proteinExistence type="predicted"/>
<sequence length="203" mass="21566">MLRRTLLGTTSLALVTVVVSGCSGASDTASDPGFTTCVTAAGSSTSGADDWSDAQWSEFGSDPAVLACTLSDLDDDQRADVLQRAFPESDEQAVRSDRYQALCDFARTEAAESSEKSITDTARLVAALDWWQDGERGAAQRVAVASLADTGQLPGWEEFVRSHDLSPTSEKTYQEYAASAESRQTGALASRESAFEEAFGLGD</sequence>
<keyword evidence="3" id="KW-1185">Reference proteome</keyword>
<gene>
    <name evidence="2" type="ORF">ISG29_08745</name>
</gene>
<dbReference type="Proteomes" id="UP000656804">
    <property type="component" value="Unassembled WGS sequence"/>
</dbReference>
<keyword evidence="1" id="KW-0732">Signal</keyword>
<dbReference type="EMBL" id="JADIVZ010000003">
    <property type="protein sequence ID" value="MBF4161778.1"/>
    <property type="molecule type" value="Genomic_DNA"/>
</dbReference>
<feature type="chain" id="PRO_5037750042" evidence="1">
    <location>
        <begin position="26"/>
        <end position="203"/>
    </location>
</feature>
<evidence type="ECO:0000256" key="1">
    <source>
        <dbReference type="SAM" id="SignalP"/>
    </source>
</evidence>
<organism evidence="2 3">
    <name type="scientific">Nocardioides acrostichi</name>
    <dbReference type="NCBI Taxonomy" id="2784339"/>
    <lineage>
        <taxon>Bacteria</taxon>
        <taxon>Bacillati</taxon>
        <taxon>Actinomycetota</taxon>
        <taxon>Actinomycetes</taxon>
        <taxon>Propionibacteriales</taxon>
        <taxon>Nocardioidaceae</taxon>
        <taxon>Nocardioides</taxon>
    </lineage>
</organism>
<reference evidence="2" key="1">
    <citation type="submission" date="2020-11" db="EMBL/GenBank/DDBJ databases">
        <title>Nocardioides sp. CBS4Y-1, whole genome shotgun sequence.</title>
        <authorList>
            <person name="Tuo L."/>
        </authorList>
    </citation>
    <scope>NUCLEOTIDE SEQUENCE</scope>
    <source>
        <strain evidence="2">CBS4Y-1</strain>
    </source>
</reference>
<dbReference type="RefSeq" id="WP_194503036.1">
    <property type="nucleotide sequence ID" value="NZ_JADIVZ010000003.1"/>
</dbReference>
<evidence type="ECO:0000313" key="2">
    <source>
        <dbReference type="EMBL" id="MBF4161778.1"/>
    </source>
</evidence>
<comment type="caution">
    <text evidence="2">The sequence shown here is derived from an EMBL/GenBank/DDBJ whole genome shotgun (WGS) entry which is preliminary data.</text>
</comment>
<accession>A0A930UVT2</accession>
<dbReference type="AlphaFoldDB" id="A0A930UVT2"/>